<dbReference type="Gene3D" id="1.10.287.820">
    <property type="entry name" value="Acid-sensing ion channel domain"/>
    <property type="match status" value="1"/>
</dbReference>
<protein>
    <recommendedName>
        <fullName evidence="16">Pickpocket</fullName>
    </recommendedName>
</protein>
<keyword evidence="6 13" id="KW-1133">Transmembrane helix</keyword>
<evidence type="ECO:0000256" key="12">
    <source>
        <dbReference type="RuleBase" id="RU000679"/>
    </source>
</evidence>
<dbReference type="RefSeq" id="XP_024086044.1">
    <property type="nucleotide sequence ID" value="XM_024230276.1"/>
</dbReference>
<dbReference type="GO" id="GO:0005886">
    <property type="term" value="C:plasma membrane"/>
    <property type="evidence" value="ECO:0007669"/>
    <property type="project" value="TreeGrafter"/>
</dbReference>
<keyword evidence="7" id="KW-0915">Sodium</keyword>
<evidence type="ECO:0000256" key="13">
    <source>
        <dbReference type="SAM" id="Phobius"/>
    </source>
</evidence>
<comment type="similarity">
    <text evidence="2 12">Belongs to the amiloride-sensitive sodium channel (TC 1.A.6) family.</text>
</comment>
<feature type="transmembrane region" description="Helical" evidence="13">
    <location>
        <begin position="66"/>
        <end position="83"/>
    </location>
</feature>
<accession>A0A8I6TN02</accession>
<evidence type="ECO:0000256" key="9">
    <source>
        <dbReference type="ARBA" id="ARBA00023136"/>
    </source>
</evidence>
<dbReference type="Proteomes" id="UP000494040">
    <property type="component" value="Unassembled WGS sequence"/>
</dbReference>
<reference evidence="14" key="1">
    <citation type="submission" date="2022-01" db="UniProtKB">
        <authorList>
            <consortium name="EnsemblMetazoa"/>
        </authorList>
    </citation>
    <scope>IDENTIFICATION</scope>
</reference>
<dbReference type="OrthoDB" id="6478271at2759"/>
<keyword evidence="11 12" id="KW-0407">Ion channel</keyword>
<keyword evidence="4 12" id="KW-0894">Sodium channel</keyword>
<evidence type="ECO:0000256" key="5">
    <source>
        <dbReference type="ARBA" id="ARBA00022692"/>
    </source>
</evidence>
<dbReference type="Pfam" id="PF00858">
    <property type="entry name" value="ASC"/>
    <property type="match status" value="1"/>
</dbReference>
<keyword evidence="3 12" id="KW-0813">Transport</keyword>
<keyword evidence="5 12" id="KW-0812">Transmembrane</keyword>
<dbReference type="EnsemblMetazoa" id="XM_024230276.1">
    <property type="protein sequence ID" value="XP_024086044.1"/>
    <property type="gene ID" value="LOC106663409"/>
</dbReference>
<evidence type="ECO:0008006" key="16">
    <source>
        <dbReference type="Google" id="ProtNLM"/>
    </source>
</evidence>
<evidence type="ECO:0000256" key="11">
    <source>
        <dbReference type="ARBA" id="ARBA00023303"/>
    </source>
</evidence>
<keyword evidence="10 12" id="KW-0739">Sodium transport</keyword>
<dbReference type="OMA" id="NESCESM"/>
<dbReference type="PANTHER" id="PTHR11690">
    <property type="entry name" value="AMILORIDE-SENSITIVE SODIUM CHANNEL-RELATED"/>
    <property type="match status" value="1"/>
</dbReference>
<keyword evidence="9 13" id="KW-0472">Membrane</keyword>
<keyword evidence="15" id="KW-1185">Reference proteome</keyword>
<proteinExistence type="inferred from homology"/>
<comment type="subcellular location">
    <subcellularLocation>
        <location evidence="1">Membrane</location>
        <topology evidence="1">Multi-pass membrane protein</topology>
    </subcellularLocation>
</comment>
<evidence type="ECO:0000256" key="7">
    <source>
        <dbReference type="ARBA" id="ARBA00023053"/>
    </source>
</evidence>
<dbReference type="PRINTS" id="PR01078">
    <property type="entry name" value="AMINACHANNEL"/>
</dbReference>
<sequence>MQSYPIRTFKVSTTTSSFQGAPSAHSRNKHGKLKSVCQYIKKYCDETSLHGFKYLSESDRPFYERVYWIIAIFTAFLIVGYVIKDQVEHFLKSPVLISFESKQTPVEKIPFPAVTLCPDMQLRTSMLNLSEAINNNNMTQKELEKFYFALKICNIISSKVVNISFTRELVHDMIDSINGNESCESMVHSMEWEKNMYDNPCDYLQPTITSYGACFTFNMLPLDQILRRTEENWSSERYFGKEPIWTPDEGFLKKKSTGYNFSSPWAIKRSTLPIGVALFFLKLSSTGFDETCGFGGYGFFGYVHNPAELPGQAHPTIYAEANRTLLVQLQPKMYTINHRLRRWNAKERGCYFDTERYLMLFNIYTQRNCELECEANFSIAHCNCMAFYHPYVENISICGPTSYQCHQSNKDKAKVCDCLPSCSELQYDIVTLSINRNWPDKRLQYKKDNDPNMSHTMIKVQYESRYVQGITRDVMFGLSDFVANVGGLLGLFLGFSILSLVEVIYFLTVRICTKLWRDHVDRGRERQGNWNDLVL</sequence>
<evidence type="ECO:0000313" key="15">
    <source>
        <dbReference type="Proteomes" id="UP000494040"/>
    </source>
</evidence>
<dbReference type="GO" id="GO:0015280">
    <property type="term" value="F:ligand-gated sodium channel activity"/>
    <property type="evidence" value="ECO:0007669"/>
    <property type="project" value="TreeGrafter"/>
</dbReference>
<evidence type="ECO:0000256" key="3">
    <source>
        <dbReference type="ARBA" id="ARBA00022448"/>
    </source>
</evidence>
<dbReference type="PANTHER" id="PTHR11690:SF288">
    <property type="entry name" value="AMILORIDE-SENSITIVE NA+ CHANNEL-RELATED"/>
    <property type="match status" value="1"/>
</dbReference>
<dbReference type="GeneID" id="106663409"/>
<evidence type="ECO:0000256" key="8">
    <source>
        <dbReference type="ARBA" id="ARBA00023065"/>
    </source>
</evidence>
<organism evidence="14 15">
    <name type="scientific">Cimex lectularius</name>
    <name type="common">Bed bug</name>
    <name type="synonym">Acanthia lectularia</name>
    <dbReference type="NCBI Taxonomy" id="79782"/>
    <lineage>
        <taxon>Eukaryota</taxon>
        <taxon>Metazoa</taxon>
        <taxon>Ecdysozoa</taxon>
        <taxon>Arthropoda</taxon>
        <taxon>Hexapoda</taxon>
        <taxon>Insecta</taxon>
        <taxon>Pterygota</taxon>
        <taxon>Neoptera</taxon>
        <taxon>Paraneoptera</taxon>
        <taxon>Hemiptera</taxon>
        <taxon>Heteroptera</taxon>
        <taxon>Panheteroptera</taxon>
        <taxon>Cimicomorpha</taxon>
        <taxon>Cimicidae</taxon>
        <taxon>Cimex</taxon>
    </lineage>
</organism>
<evidence type="ECO:0000256" key="2">
    <source>
        <dbReference type="ARBA" id="ARBA00007193"/>
    </source>
</evidence>
<dbReference type="KEGG" id="clec:106663409"/>
<name>A0A8I6TN02_CIMLE</name>
<evidence type="ECO:0000313" key="14">
    <source>
        <dbReference type="EnsemblMetazoa" id="XP_024086044.1"/>
    </source>
</evidence>
<dbReference type="InterPro" id="IPR001873">
    <property type="entry name" value="ENaC"/>
</dbReference>
<dbReference type="AlphaFoldDB" id="A0A8I6TN02"/>
<evidence type="ECO:0000256" key="4">
    <source>
        <dbReference type="ARBA" id="ARBA00022461"/>
    </source>
</evidence>
<evidence type="ECO:0000256" key="10">
    <source>
        <dbReference type="ARBA" id="ARBA00023201"/>
    </source>
</evidence>
<evidence type="ECO:0000256" key="1">
    <source>
        <dbReference type="ARBA" id="ARBA00004141"/>
    </source>
</evidence>
<dbReference type="Gene3D" id="1.10.287.770">
    <property type="entry name" value="YojJ-like"/>
    <property type="match status" value="1"/>
</dbReference>
<feature type="transmembrane region" description="Helical" evidence="13">
    <location>
        <begin position="481"/>
        <end position="507"/>
    </location>
</feature>
<keyword evidence="8 12" id="KW-0406">Ion transport</keyword>
<evidence type="ECO:0000256" key="6">
    <source>
        <dbReference type="ARBA" id="ARBA00022989"/>
    </source>
</evidence>